<feature type="transmembrane region" description="Helical" evidence="7">
    <location>
        <begin position="21"/>
        <end position="45"/>
    </location>
</feature>
<evidence type="ECO:0000256" key="6">
    <source>
        <dbReference type="ARBA" id="ARBA00023136"/>
    </source>
</evidence>
<evidence type="ECO:0000256" key="3">
    <source>
        <dbReference type="ARBA" id="ARBA00022475"/>
    </source>
</evidence>
<reference evidence="8" key="1">
    <citation type="journal article" date="2020" name="mSystems">
        <title>Genome- and Community-Level Interaction Insights into Carbon Utilization and Element Cycling Functions of Hydrothermarchaeota in Hydrothermal Sediment.</title>
        <authorList>
            <person name="Zhou Z."/>
            <person name="Liu Y."/>
            <person name="Xu W."/>
            <person name="Pan J."/>
            <person name="Luo Z.H."/>
            <person name="Li M."/>
        </authorList>
    </citation>
    <scope>NUCLEOTIDE SEQUENCE [LARGE SCALE GENOMIC DNA]</scope>
    <source>
        <strain evidence="8">SpSt-767</strain>
    </source>
</reference>
<keyword evidence="3" id="KW-1003">Cell membrane</keyword>
<protein>
    <submittedName>
        <fullName evidence="8">MFS transporter</fullName>
    </submittedName>
</protein>
<gene>
    <name evidence="8" type="ORF">ENV52_08635</name>
</gene>
<dbReference type="Gene3D" id="1.20.1250.20">
    <property type="entry name" value="MFS general substrate transporter like domains"/>
    <property type="match status" value="1"/>
</dbReference>
<feature type="transmembrane region" description="Helical" evidence="7">
    <location>
        <begin position="262"/>
        <end position="281"/>
    </location>
</feature>
<keyword evidence="2" id="KW-0813">Transport</keyword>
<dbReference type="CDD" id="cd06173">
    <property type="entry name" value="MFS_MefA_like"/>
    <property type="match status" value="1"/>
</dbReference>
<feature type="transmembrane region" description="Helical" evidence="7">
    <location>
        <begin position="293"/>
        <end position="309"/>
    </location>
</feature>
<dbReference type="PANTHER" id="PTHR23513">
    <property type="entry name" value="INTEGRAL MEMBRANE EFFLUX PROTEIN-RELATED"/>
    <property type="match status" value="1"/>
</dbReference>
<dbReference type="Pfam" id="PF05977">
    <property type="entry name" value="MFS_3"/>
    <property type="match status" value="1"/>
</dbReference>
<feature type="transmembrane region" description="Helical" evidence="7">
    <location>
        <begin position="51"/>
        <end position="72"/>
    </location>
</feature>
<evidence type="ECO:0000256" key="2">
    <source>
        <dbReference type="ARBA" id="ARBA00022448"/>
    </source>
</evidence>
<dbReference type="PANTHER" id="PTHR23513:SF11">
    <property type="entry name" value="STAPHYLOFERRIN A TRANSPORTER"/>
    <property type="match status" value="1"/>
</dbReference>
<dbReference type="AlphaFoldDB" id="A0A7V6DQ31"/>
<feature type="transmembrane region" description="Helical" evidence="7">
    <location>
        <begin position="110"/>
        <end position="128"/>
    </location>
</feature>
<keyword evidence="6 7" id="KW-0472">Membrane</keyword>
<dbReference type="EMBL" id="DTGR01000137">
    <property type="protein sequence ID" value="HHS29751.1"/>
    <property type="molecule type" value="Genomic_DNA"/>
</dbReference>
<dbReference type="GO" id="GO:0005886">
    <property type="term" value="C:plasma membrane"/>
    <property type="evidence" value="ECO:0007669"/>
    <property type="project" value="UniProtKB-SubCell"/>
</dbReference>
<feature type="transmembrane region" description="Helical" evidence="7">
    <location>
        <begin position="228"/>
        <end position="250"/>
    </location>
</feature>
<sequence>MSASFLEFDTFAALRHRNFRLFYLGQSVSLMGSWMQTVALSWLVLILTDSAFYLGLVSALQTLPILLFSFPGGVVADRARKHRLLFITQGAMMGVALTLGLLVAWDRINLGILCLLVFLAGSALAFDIPIRQSFIVELVGKSDLPNAIALNSTMFNGTRVVGPALAGVLIAQVGLANCFLLNAASFLAVLVALFRMQLPSPAPMPWVPFWEALRELRAFLRQHQNLKLVLLLMTAVSILGHSYHVLVPILARDVLGAGPQGFGILMAVNGLGAFGGGLTLARRLRRRPPMPSFLGGLMLFLAGLLALSLCRNYYLALLAMALTGVGMVSQLSTGNSLLQLNVPDNLRGRIMSLFGLIIMGSVPFGSLLYGTVATWCGPSLALTLGSLSAAAISGFILLRYPGVRHLNFEGLETSTSKVPRSGAPGGLS</sequence>
<evidence type="ECO:0000256" key="5">
    <source>
        <dbReference type="ARBA" id="ARBA00022989"/>
    </source>
</evidence>
<feature type="transmembrane region" description="Helical" evidence="7">
    <location>
        <begin position="84"/>
        <end position="104"/>
    </location>
</feature>
<dbReference type="InterPro" id="IPR036259">
    <property type="entry name" value="MFS_trans_sf"/>
</dbReference>
<evidence type="ECO:0000256" key="7">
    <source>
        <dbReference type="SAM" id="Phobius"/>
    </source>
</evidence>
<keyword evidence="5 7" id="KW-1133">Transmembrane helix</keyword>
<organism evidence="8">
    <name type="scientific">Desulfobacca acetoxidans</name>
    <dbReference type="NCBI Taxonomy" id="60893"/>
    <lineage>
        <taxon>Bacteria</taxon>
        <taxon>Pseudomonadati</taxon>
        <taxon>Thermodesulfobacteriota</taxon>
        <taxon>Desulfobaccia</taxon>
        <taxon>Desulfobaccales</taxon>
        <taxon>Desulfobaccaceae</taxon>
        <taxon>Desulfobacca</taxon>
    </lineage>
</organism>
<accession>A0A7V6DQ31</accession>
<dbReference type="SUPFAM" id="SSF103473">
    <property type="entry name" value="MFS general substrate transporter"/>
    <property type="match status" value="1"/>
</dbReference>
<evidence type="ECO:0000256" key="4">
    <source>
        <dbReference type="ARBA" id="ARBA00022692"/>
    </source>
</evidence>
<dbReference type="InterPro" id="IPR010290">
    <property type="entry name" value="TM_effector"/>
</dbReference>
<proteinExistence type="predicted"/>
<evidence type="ECO:0000256" key="1">
    <source>
        <dbReference type="ARBA" id="ARBA00004651"/>
    </source>
</evidence>
<evidence type="ECO:0000313" key="8">
    <source>
        <dbReference type="EMBL" id="HHS29751.1"/>
    </source>
</evidence>
<feature type="transmembrane region" description="Helical" evidence="7">
    <location>
        <begin position="350"/>
        <end position="372"/>
    </location>
</feature>
<feature type="transmembrane region" description="Helical" evidence="7">
    <location>
        <begin position="174"/>
        <end position="194"/>
    </location>
</feature>
<feature type="transmembrane region" description="Helical" evidence="7">
    <location>
        <begin position="378"/>
        <end position="398"/>
    </location>
</feature>
<keyword evidence="4 7" id="KW-0812">Transmembrane</keyword>
<name>A0A7V6DQ31_9BACT</name>
<comment type="subcellular location">
    <subcellularLocation>
        <location evidence="1">Cell membrane</location>
        <topology evidence="1">Multi-pass membrane protein</topology>
    </subcellularLocation>
</comment>
<comment type="caution">
    <text evidence="8">The sequence shown here is derived from an EMBL/GenBank/DDBJ whole genome shotgun (WGS) entry which is preliminary data.</text>
</comment>